<dbReference type="PROSITE" id="PS00211">
    <property type="entry name" value="ABC_TRANSPORTER_1"/>
    <property type="match status" value="1"/>
</dbReference>
<protein>
    <submittedName>
        <fullName evidence="11">ABC transporter</fullName>
    </submittedName>
</protein>
<feature type="domain" description="ABC transporter" evidence="9">
    <location>
        <begin position="354"/>
        <end position="588"/>
    </location>
</feature>
<evidence type="ECO:0000256" key="7">
    <source>
        <dbReference type="ARBA" id="ARBA00023136"/>
    </source>
</evidence>
<accession>A0A2N8RWY3</accession>
<dbReference type="GO" id="GO:0016887">
    <property type="term" value="F:ATP hydrolysis activity"/>
    <property type="evidence" value="ECO:0007669"/>
    <property type="project" value="InterPro"/>
</dbReference>
<reference evidence="11 12" key="1">
    <citation type="submission" date="2018-01" db="EMBL/GenBank/DDBJ databases">
        <title>Denitrification phenotypes of diverse strains of Pseudomonas stutzeri.</title>
        <authorList>
            <person name="Milligan D.A."/>
            <person name="Bergaust L."/>
            <person name="Bakken L.R."/>
            <person name="Frostegard A."/>
        </authorList>
    </citation>
    <scope>NUCLEOTIDE SEQUENCE [LARGE SCALE GENOMIC DNA]</scope>
    <source>
        <strain evidence="11 12">KC</strain>
    </source>
</reference>
<keyword evidence="4" id="KW-0547">Nucleotide-binding</keyword>
<feature type="domain" description="ABC transmembrane type-1" evidence="10">
    <location>
        <begin position="38"/>
        <end position="322"/>
    </location>
</feature>
<evidence type="ECO:0000256" key="6">
    <source>
        <dbReference type="ARBA" id="ARBA00022989"/>
    </source>
</evidence>
<dbReference type="GO" id="GO:0140359">
    <property type="term" value="F:ABC-type transporter activity"/>
    <property type="evidence" value="ECO:0007669"/>
    <property type="project" value="InterPro"/>
</dbReference>
<evidence type="ECO:0000313" key="12">
    <source>
        <dbReference type="Proteomes" id="UP000235925"/>
    </source>
</evidence>
<feature type="transmembrane region" description="Helical" evidence="8">
    <location>
        <begin position="265"/>
        <end position="287"/>
    </location>
</feature>
<evidence type="ECO:0000256" key="3">
    <source>
        <dbReference type="ARBA" id="ARBA00022692"/>
    </source>
</evidence>
<keyword evidence="7 8" id="KW-0472">Membrane</keyword>
<dbReference type="PANTHER" id="PTHR24221:SF632">
    <property type="entry name" value="ATP-DEPENDENT LIPID A-CORE FLIPPASE"/>
    <property type="match status" value="1"/>
</dbReference>
<dbReference type="CDD" id="cd07346">
    <property type="entry name" value="ABC_6TM_exporters"/>
    <property type="match status" value="1"/>
</dbReference>
<dbReference type="OrthoDB" id="9806127at2"/>
<dbReference type="Gene3D" id="3.40.50.300">
    <property type="entry name" value="P-loop containing nucleotide triphosphate hydrolases"/>
    <property type="match status" value="1"/>
</dbReference>
<dbReference type="PROSITE" id="PS50929">
    <property type="entry name" value="ABC_TM1F"/>
    <property type="match status" value="1"/>
</dbReference>
<dbReference type="InterPro" id="IPR003593">
    <property type="entry name" value="AAA+_ATPase"/>
</dbReference>
<evidence type="ECO:0000256" key="1">
    <source>
        <dbReference type="ARBA" id="ARBA00004651"/>
    </source>
</evidence>
<keyword evidence="5" id="KW-0067">ATP-binding</keyword>
<dbReference type="PROSITE" id="PS50893">
    <property type="entry name" value="ABC_TRANSPORTER_2"/>
    <property type="match status" value="1"/>
</dbReference>
<name>A0A2N8RWY3_STUST</name>
<dbReference type="GO" id="GO:0034040">
    <property type="term" value="F:ATPase-coupled lipid transmembrane transporter activity"/>
    <property type="evidence" value="ECO:0007669"/>
    <property type="project" value="TreeGrafter"/>
</dbReference>
<dbReference type="InterPro" id="IPR036640">
    <property type="entry name" value="ABC1_TM_sf"/>
</dbReference>
<dbReference type="InterPro" id="IPR027417">
    <property type="entry name" value="P-loop_NTPase"/>
</dbReference>
<evidence type="ECO:0000256" key="8">
    <source>
        <dbReference type="SAM" id="Phobius"/>
    </source>
</evidence>
<evidence type="ECO:0000313" key="11">
    <source>
        <dbReference type="EMBL" id="PNF78884.1"/>
    </source>
</evidence>
<keyword evidence="6 8" id="KW-1133">Transmembrane helix</keyword>
<dbReference type="RefSeq" id="WP_102826815.1">
    <property type="nucleotide sequence ID" value="NZ_CP139348.1"/>
</dbReference>
<dbReference type="InterPro" id="IPR003439">
    <property type="entry name" value="ABC_transporter-like_ATP-bd"/>
</dbReference>
<dbReference type="PANTHER" id="PTHR24221">
    <property type="entry name" value="ATP-BINDING CASSETTE SUB-FAMILY B"/>
    <property type="match status" value="1"/>
</dbReference>
<keyword evidence="3 8" id="KW-0812">Transmembrane</keyword>
<dbReference type="InterPro" id="IPR017871">
    <property type="entry name" value="ABC_transporter-like_CS"/>
</dbReference>
<dbReference type="SUPFAM" id="SSF52540">
    <property type="entry name" value="P-loop containing nucleoside triphosphate hydrolases"/>
    <property type="match status" value="1"/>
</dbReference>
<dbReference type="Gene3D" id="1.20.1560.10">
    <property type="entry name" value="ABC transporter type 1, transmembrane domain"/>
    <property type="match status" value="1"/>
</dbReference>
<dbReference type="InterPro" id="IPR039421">
    <property type="entry name" value="Type_1_exporter"/>
</dbReference>
<feature type="transmembrane region" description="Helical" evidence="8">
    <location>
        <begin position="140"/>
        <end position="159"/>
    </location>
</feature>
<organism evidence="11 12">
    <name type="scientific">Stutzerimonas stutzeri</name>
    <name type="common">Pseudomonas stutzeri</name>
    <dbReference type="NCBI Taxonomy" id="316"/>
    <lineage>
        <taxon>Bacteria</taxon>
        <taxon>Pseudomonadati</taxon>
        <taxon>Pseudomonadota</taxon>
        <taxon>Gammaproteobacteria</taxon>
        <taxon>Pseudomonadales</taxon>
        <taxon>Pseudomonadaceae</taxon>
        <taxon>Stutzerimonas</taxon>
    </lineage>
</organism>
<gene>
    <name evidence="11" type="ORF">CXK92_20275</name>
</gene>
<dbReference type="Proteomes" id="UP000235925">
    <property type="component" value="Unassembled WGS sequence"/>
</dbReference>
<evidence type="ECO:0000256" key="2">
    <source>
        <dbReference type="ARBA" id="ARBA00022448"/>
    </source>
</evidence>
<dbReference type="Pfam" id="PF00664">
    <property type="entry name" value="ABC_membrane"/>
    <property type="match status" value="1"/>
</dbReference>
<dbReference type="AlphaFoldDB" id="A0A2N8RWY3"/>
<sequence length="601" mass="65544">MNQAAAVPNTKPSEVPLPSRPVAFLWHYVCARPWHFSGLLALIIGAASCAVAVQYGMKLLVDAMAQGTADRGSANVWLPLGLFIGLIVTENVFWRLGGWLGCRTVVASVVDIRVDLFKHLTGHPMRYFTEHFAGSLGNRISALGAAAGSIYGGLVWKIVPPIVDFLGAVVVLFTVDWRMAVALIVFVAIVAVLITGFGIRGRYKHQRFAAQSARVGGELVDAVSNVWTIKAFSARDREAERLAHEISYEARAQRRSWMYLEKARVMHDICLSVMAGGMLIWAIQLWIGGSVTAGDVVLVSALTFRILHGSRDLALALVDATQQLGAIDDTLRIIVQPHGLDDTDNQLMLAEGDITFERVRFAYPDRGAVFEGLDLHIPAGQKVGVVGSSGAGKSTLINLIQRLDDVQDGRILIDGQDIRGVSQDSLREKIAVVPQETALFNRSIRENIRYGRPDASDEEVTEAARRAFCDGFIRELPQGYDTLVGERGVMLSGGQRQRLGIARAFLKDAPILILDEATSALDTQSEGEIQAALNNLVHNRTVVAVAHRLSTLSSFDRIIVLRDGGIVEDGPPQELRRRGGEFDALWRMQAEGFAQEADPSA</sequence>
<dbReference type="GO" id="GO:0005886">
    <property type="term" value="C:plasma membrane"/>
    <property type="evidence" value="ECO:0007669"/>
    <property type="project" value="UniProtKB-SubCell"/>
</dbReference>
<dbReference type="SUPFAM" id="SSF90123">
    <property type="entry name" value="ABC transporter transmembrane region"/>
    <property type="match status" value="1"/>
</dbReference>
<comment type="caution">
    <text evidence="11">The sequence shown here is derived from an EMBL/GenBank/DDBJ whole genome shotgun (WGS) entry which is preliminary data.</text>
</comment>
<dbReference type="Pfam" id="PF00005">
    <property type="entry name" value="ABC_tran"/>
    <property type="match status" value="1"/>
</dbReference>
<proteinExistence type="predicted"/>
<comment type="subcellular location">
    <subcellularLocation>
        <location evidence="1">Cell membrane</location>
        <topology evidence="1">Multi-pass membrane protein</topology>
    </subcellularLocation>
</comment>
<feature type="transmembrane region" description="Helical" evidence="8">
    <location>
        <begin position="179"/>
        <end position="199"/>
    </location>
</feature>
<feature type="transmembrane region" description="Helical" evidence="8">
    <location>
        <begin position="36"/>
        <end position="56"/>
    </location>
</feature>
<evidence type="ECO:0000259" key="9">
    <source>
        <dbReference type="PROSITE" id="PS50893"/>
    </source>
</evidence>
<feature type="transmembrane region" description="Helical" evidence="8">
    <location>
        <begin position="76"/>
        <end position="94"/>
    </location>
</feature>
<dbReference type="EMBL" id="POUN01000007">
    <property type="protein sequence ID" value="PNF78884.1"/>
    <property type="molecule type" value="Genomic_DNA"/>
</dbReference>
<dbReference type="GO" id="GO:0005524">
    <property type="term" value="F:ATP binding"/>
    <property type="evidence" value="ECO:0007669"/>
    <property type="project" value="UniProtKB-KW"/>
</dbReference>
<evidence type="ECO:0000256" key="5">
    <source>
        <dbReference type="ARBA" id="ARBA00022840"/>
    </source>
</evidence>
<dbReference type="FunFam" id="3.40.50.300:FF:000287">
    <property type="entry name" value="Multidrug ABC transporter ATP-binding protein"/>
    <property type="match status" value="1"/>
</dbReference>
<dbReference type="SMART" id="SM00382">
    <property type="entry name" value="AAA"/>
    <property type="match status" value="1"/>
</dbReference>
<evidence type="ECO:0000259" key="10">
    <source>
        <dbReference type="PROSITE" id="PS50929"/>
    </source>
</evidence>
<keyword evidence="2" id="KW-0813">Transport</keyword>
<evidence type="ECO:0000256" key="4">
    <source>
        <dbReference type="ARBA" id="ARBA00022741"/>
    </source>
</evidence>
<dbReference type="InterPro" id="IPR011527">
    <property type="entry name" value="ABC1_TM_dom"/>
</dbReference>